<dbReference type="GO" id="GO:0005739">
    <property type="term" value="C:mitochondrion"/>
    <property type="evidence" value="ECO:0007669"/>
    <property type="project" value="TreeGrafter"/>
</dbReference>
<dbReference type="GO" id="GO:0070681">
    <property type="term" value="P:glutaminyl-tRNAGln biosynthesis via transamidation"/>
    <property type="evidence" value="ECO:0007669"/>
    <property type="project" value="TreeGrafter"/>
</dbReference>
<dbReference type="SUPFAM" id="SSF75304">
    <property type="entry name" value="Amidase signature (AS) enzymes"/>
    <property type="match status" value="1"/>
</dbReference>
<dbReference type="GO" id="GO:0032543">
    <property type="term" value="P:mitochondrial translation"/>
    <property type="evidence" value="ECO:0007669"/>
    <property type="project" value="TreeGrafter"/>
</dbReference>
<dbReference type="InterPro" id="IPR036928">
    <property type="entry name" value="AS_sf"/>
</dbReference>
<dbReference type="Proteomes" id="UP000595437">
    <property type="component" value="Chromosome 18"/>
</dbReference>
<reference evidence="3" key="1">
    <citation type="submission" date="2021-01" db="EMBL/GenBank/DDBJ databases">
        <title>Caligus Genome Assembly.</title>
        <authorList>
            <person name="Gallardo-Escarate C."/>
        </authorList>
    </citation>
    <scope>NUCLEOTIDE SEQUENCE [LARGE SCALE GENOMIC DNA]</scope>
</reference>
<evidence type="ECO:0000259" key="1">
    <source>
        <dbReference type="Pfam" id="PF01425"/>
    </source>
</evidence>
<accession>A0A7T8GQD6</accession>
<dbReference type="GO" id="GO:0050567">
    <property type="term" value="F:glutaminyl-tRNA synthase (glutamine-hydrolyzing) activity"/>
    <property type="evidence" value="ECO:0007669"/>
    <property type="project" value="TreeGrafter"/>
</dbReference>
<organism evidence="2 3">
    <name type="scientific">Caligus rogercresseyi</name>
    <name type="common">Sea louse</name>
    <dbReference type="NCBI Taxonomy" id="217165"/>
    <lineage>
        <taxon>Eukaryota</taxon>
        <taxon>Metazoa</taxon>
        <taxon>Ecdysozoa</taxon>
        <taxon>Arthropoda</taxon>
        <taxon>Crustacea</taxon>
        <taxon>Multicrustacea</taxon>
        <taxon>Hexanauplia</taxon>
        <taxon>Copepoda</taxon>
        <taxon>Siphonostomatoida</taxon>
        <taxon>Caligidae</taxon>
        <taxon>Caligus</taxon>
    </lineage>
</organism>
<sequence>MARYDGLEYGLRADCNHNSLEELFSQSRTQGFNDVVKSRIMIGNYFLLEENYEDFFIQALKVRHLIYKDFMSVFSQGIDLLITPVTLDDAPLYEDFMSADNQTRSMEHDYCTQP</sequence>
<protein>
    <submittedName>
        <fullName evidence="2">Glutamyl-tRNA(Gln) amidotransferase subunit A_ mitochondrial</fullName>
    </submittedName>
</protein>
<keyword evidence="2" id="KW-0808">Transferase</keyword>
<dbReference type="PANTHER" id="PTHR11895:SF7">
    <property type="entry name" value="GLUTAMYL-TRNA(GLN) AMIDOTRANSFERASE SUBUNIT A, MITOCHONDRIAL"/>
    <property type="match status" value="1"/>
</dbReference>
<name>A0A7T8GQD6_CALRO</name>
<feature type="domain" description="Amidase" evidence="1">
    <location>
        <begin position="4"/>
        <end position="112"/>
    </location>
</feature>
<evidence type="ECO:0000313" key="3">
    <source>
        <dbReference type="Proteomes" id="UP000595437"/>
    </source>
</evidence>
<dbReference type="Gene3D" id="3.90.1300.10">
    <property type="entry name" value="Amidase signature (AS) domain"/>
    <property type="match status" value="1"/>
</dbReference>
<dbReference type="GO" id="GO:0030956">
    <property type="term" value="C:glutamyl-tRNA(Gln) amidotransferase complex"/>
    <property type="evidence" value="ECO:0007669"/>
    <property type="project" value="TreeGrafter"/>
</dbReference>
<dbReference type="PANTHER" id="PTHR11895">
    <property type="entry name" value="TRANSAMIDASE"/>
    <property type="match status" value="1"/>
</dbReference>
<gene>
    <name evidence="2" type="ORF">FKW44_023884</name>
</gene>
<dbReference type="OrthoDB" id="421993at2759"/>
<evidence type="ECO:0000313" key="2">
    <source>
        <dbReference type="EMBL" id="QQP35610.1"/>
    </source>
</evidence>
<proteinExistence type="predicted"/>
<dbReference type="InterPro" id="IPR023631">
    <property type="entry name" value="Amidase_dom"/>
</dbReference>
<dbReference type="InterPro" id="IPR000120">
    <property type="entry name" value="Amidase"/>
</dbReference>
<dbReference type="EMBL" id="CP045907">
    <property type="protein sequence ID" value="QQP35610.1"/>
    <property type="molecule type" value="Genomic_DNA"/>
</dbReference>
<keyword evidence="3" id="KW-1185">Reference proteome</keyword>
<dbReference type="AlphaFoldDB" id="A0A7T8GQD6"/>
<dbReference type="GO" id="GO:0016740">
    <property type="term" value="F:transferase activity"/>
    <property type="evidence" value="ECO:0007669"/>
    <property type="project" value="UniProtKB-KW"/>
</dbReference>
<dbReference type="Pfam" id="PF01425">
    <property type="entry name" value="Amidase"/>
    <property type="match status" value="1"/>
</dbReference>